<protein>
    <recommendedName>
        <fullName evidence="1">NADP-dependent oxidoreductase domain-containing protein</fullName>
    </recommendedName>
</protein>
<dbReference type="EMBL" id="BEXJ01000001">
    <property type="protein sequence ID" value="GBA95214.1"/>
    <property type="molecule type" value="Genomic_DNA"/>
</dbReference>
<evidence type="ECO:0000313" key="3">
    <source>
        <dbReference type="Proteomes" id="UP000250668"/>
    </source>
</evidence>
<feature type="domain" description="NADP-dependent oxidoreductase" evidence="1">
    <location>
        <begin position="1"/>
        <end position="44"/>
    </location>
</feature>
<evidence type="ECO:0000313" key="2">
    <source>
        <dbReference type="EMBL" id="GBA95214.1"/>
    </source>
</evidence>
<dbReference type="Pfam" id="PF00248">
    <property type="entry name" value="Aldo_ket_red"/>
    <property type="match status" value="1"/>
</dbReference>
<proteinExistence type="predicted"/>
<dbReference type="Gene3D" id="3.20.20.100">
    <property type="entry name" value="NADP-dependent oxidoreductase domain"/>
    <property type="match status" value="1"/>
</dbReference>
<sequence>MEESVKEGKLRTIGVSSFEKEDLDNLIKNSSTKLAVNQILVHIGETSMDLIDYGQVGVFPVFGLYN</sequence>
<dbReference type="SUPFAM" id="SSF51430">
    <property type="entry name" value="NAD(P)-linked oxidoreductase"/>
    <property type="match status" value="1"/>
</dbReference>
<reference evidence="2 3" key="1">
    <citation type="journal article" date="2018" name="Int. J. Syst. Evol. Microbiol.">
        <title>Lactobacillus paragasseri sp. nov., a sister taxon of Lactobacillus gasseri, based on whole-genome sequence analyses.</title>
        <authorList>
            <person name="Tanizawa Y."/>
            <person name="Tada I."/>
            <person name="Kobayashi H."/>
            <person name="Endo A."/>
            <person name="Maeno S."/>
            <person name="Toyoda A."/>
            <person name="Arita M."/>
            <person name="Nakamura Y."/>
            <person name="Sakamoto M."/>
            <person name="Ohkuma M."/>
            <person name="Tohno M."/>
        </authorList>
    </citation>
    <scope>NUCLEOTIDE SEQUENCE [LARGE SCALE GENOMIC DNA]</scope>
    <source>
        <strain evidence="2 3">JCM 1025</strain>
    </source>
</reference>
<evidence type="ECO:0000259" key="1">
    <source>
        <dbReference type="Pfam" id="PF00248"/>
    </source>
</evidence>
<dbReference type="AlphaFoldDB" id="A0AB33ZU10"/>
<dbReference type="InterPro" id="IPR036812">
    <property type="entry name" value="NAD(P)_OxRdtase_dom_sf"/>
</dbReference>
<accession>A0AB33ZU10</accession>
<comment type="caution">
    <text evidence="2">The sequence shown here is derived from an EMBL/GenBank/DDBJ whole genome shotgun (WGS) entry which is preliminary data.</text>
</comment>
<name>A0AB33ZU10_LACGS</name>
<organism evidence="2 3">
    <name type="scientific">Lactobacillus gasseri</name>
    <dbReference type="NCBI Taxonomy" id="1596"/>
    <lineage>
        <taxon>Bacteria</taxon>
        <taxon>Bacillati</taxon>
        <taxon>Bacillota</taxon>
        <taxon>Bacilli</taxon>
        <taxon>Lactobacillales</taxon>
        <taxon>Lactobacillaceae</taxon>
        <taxon>Lactobacillus</taxon>
    </lineage>
</organism>
<dbReference type="Proteomes" id="UP000250668">
    <property type="component" value="Unassembled WGS sequence"/>
</dbReference>
<dbReference type="InterPro" id="IPR023210">
    <property type="entry name" value="NADP_OxRdtase_dom"/>
</dbReference>
<gene>
    <name evidence="2" type="ORF">LJCM1025_03880</name>
</gene>